<keyword evidence="1" id="KW-0805">Transcription regulation</keyword>
<comment type="caution">
    <text evidence="5">The sequence shown here is derived from an EMBL/GenBank/DDBJ whole genome shotgun (WGS) entry which is preliminary data.</text>
</comment>
<dbReference type="EMBL" id="JAUSZV010000005">
    <property type="protein sequence ID" value="MDQ0910164.1"/>
    <property type="molecule type" value="Genomic_DNA"/>
</dbReference>
<keyword evidence="3" id="KW-0472">Membrane</keyword>
<dbReference type="RefSeq" id="WP_373430993.1">
    <property type="nucleotide sequence ID" value="NZ_JAUSYQ010000002.1"/>
</dbReference>
<dbReference type="Proteomes" id="UP001234216">
    <property type="component" value="Unassembled WGS sequence"/>
</dbReference>
<proteinExistence type="predicted"/>
<evidence type="ECO:0000259" key="4">
    <source>
        <dbReference type="Pfam" id="PF13490"/>
    </source>
</evidence>
<dbReference type="Pfam" id="PF13490">
    <property type="entry name" value="zf-HC2"/>
    <property type="match status" value="1"/>
</dbReference>
<keyword evidence="3" id="KW-1133">Transmembrane helix</keyword>
<reference evidence="5" key="1">
    <citation type="submission" date="2023-07" db="EMBL/GenBank/DDBJ databases">
        <title>Comparative genomics of wheat-associated soil bacteria to identify genetic determinants of phenazine resistance.</title>
        <authorList>
            <person name="Mouncey N."/>
        </authorList>
    </citation>
    <scope>NUCLEOTIDE SEQUENCE</scope>
    <source>
        <strain evidence="5">V4I22</strain>
    </source>
</reference>
<feature type="domain" description="Putative zinc-finger" evidence="4">
    <location>
        <begin position="33"/>
        <end position="60"/>
    </location>
</feature>
<evidence type="ECO:0000256" key="3">
    <source>
        <dbReference type="SAM" id="Phobius"/>
    </source>
</evidence>
<accession>A0AAW8FK47</accession>
<dbReference type="InterPro" id="IPR041916">
    <property type="entry name" value="Anti_sigma_zinc_sf"/>
</dbReference>
<keyword evidence="3" id="KW-0812">Transmembrane</keyword>
<organism evidence="5 6">
    <name type="scientific">Streptomyces canus</name>
    <dbReference type="NCBI Taxonomy" id="58343"/>
    <lineage>
        <taxon>Bacteria</taxon>
        <taxon>Bacillati</taxon>
        <taxon>Actinomycetota</taxon>
        <taxon>Actinomycetes</taxon>
        <taxon>Kitasatosporales</taxon>
        <taxon>Streptomycetaceae</taxon>
        <taxon>Streptomyces</taxon>
        <taxon>Streptomyces aurantiacus group</taxon>
    </lineage>
</organism>
<evidence type="ECO:0000256" key="2">
    <source>
        <dbReference type="ARBA" id="ARBA00023163"/>
    </source>
</evidence>
<evidence type="ECO:0000256" key="1">
    <source>
        <dbReference type="ARBA" id="ARBA00023015"/>
    </source>
</evidence>
<dbReference type="AlphaFoldDB" id="A0AAW8FK47"/>
<dbReference type="Gene3D" id="1.10.10.1320">
    <property type="entry name" value="Anti-sigma factor, zinc-finger domain"/>
    <property type="match status" value="1"/>
</dbReference>
<evidence type="ECO:0000313" key="6">
    <source>
        <dbReference type="Proteomes" id="UP001234216"/>
    </source>
</evidence>
<sequence length="275" mass="28406">MSVYGGNQGFGTGGSGMSGSMMGSPVPNEHETVGAYALGILDDAEATAFEAHLATCEWCAQQLDELAGMEPMLAALADLPGSGTPAIGESLSAKPSPRIVNKLVDEVAERRAQKRRRSFYMVAAAAALIIGGPFAAMAAGGGDSGGDSEQPRVLASTAKELFESMNDKVSATDSSTGVSATVAMQTKDWGTSLGLELKGVKGELKCSLIAVTDNGERWTASTWSVGKWGYGIPDGKTPESKQPLYIGGAVAPAQNTIDHFEVVTSDGKKLVEVDA</sequence>
<feature type="transmembrane region" description="Helical" evidence="3">
    <location>
        <begin position="119"/>
        <end position="140"/>
    </location>
</feature>
<dbReference type="InterPro" id="IPR027383">
    <property type="entry name" value="Znf_put"/>
</dbReference>
<evidence type="ECO:0000313" key="5">
    <source>
        <dbReference type="EMBL" id="MDQ0910164.1"/>
    </source>
</evidence>
<gene>
    <name evidence="5" type="ORF">QFZ22_006149</name>
</gene>
<protein>
    <recommendedName>
        <fullName evidence="4">Putative zinc-finger domain-containing protein</fullName>
    </recommendedName>
</protein>
<keyword evidence="2" id="KW-0804">Transcription</keyword>
<name>A0AAW8FK47_9ACTN</name>